<name>A0ABQ6WR18_9EURO</name>
<dbReference type="EMBL" id="ML735716">
    <property type="protein sequence ID" value="KAE8419513.1"/>
    <property type="molecule type" value="Genomic_DNA"/>
</dbReference>
<dbReference type="CDD" id="cd12148">
    <property type="entry name" value="fungal_TF_MHR"/>
    <property type="match status" value="1"/>
</dbReference>
<dbReference type="InterPro" id="IPR053181">
    <property type="entry name" value="EcdB-like_regulator"/>
</dbReference>
<dbReference type="PANTHER" id="PTHR47785">
    <property type="entry name" value="ZN(II)2CYS6 TRANSCRIPTION FACTOR (EUROFUNG)-RELATED-RELATED"/>
    <property type="match status" value="1"/>
</dbReference>
<accession>A0ABQ6WR18</accession>
<evidence type="ECO:0008006" key="3">
    <source>
        <dbReference type="Google" id="ProtNLM"/>
    </source>
</evidence>
<sequence length="462" mass="51738">MSNADMFHAEASLSAIAGRLDQIESALREHSNALSQLRTAHTAAESALTPMHCKIRPITPSVSVLHRPPDLAGTSRISKTVDIPPMTIPLWHSTTTGSLLSCPLVRPLLGDYPSDVFLRIEERRTLPDQLKVTLQSRITPEMPLLNRATTDSLMDVYFQTVNLQHPILSVEDCIAHYHSVVSEPLQASLETGFVLLMLALAEAATMQPPKSLDADWYPGSVYLLPALSIILDAYLNTAIHTPALPQCLYLAALYYNYLARPLDAWKLVHMASTSFQRLWLSDLIAEHHLPRSGIENLVDRLHLPLCGDPPTPSLLAWLAELSARRFLNRYLLQADYVTRDECRGREEGVIIRLMSSSLNVSVELDVQLNNWYDLIPQSIKSDLAQTNLSTRDAMIALRHHSAKDIVFRPFFLFACSFPSDIRLPQPLLEICQTTVYSCSQYIRVAARRFSEPSSSTEIIIHS</sequence>
<evidence type="ECO:0000313" key="2">
    <source>
        <dbReference type="Proteomes" id="UP000325395"/>
    </source>
</evidence>
<reference evidence="1 2" key="1">
    <citation type="submission" date="2019-04" db="EMBL/GenBank/DDBJ databases">
        <authorList>
            <consortium name="DOE Joint Genome Institute"/>
            <person name="Mondo S."/>
            <person name="Kjaerbolling I."/>
            <person name="Vesth T."/>
            <person name="Frisvad J.C."/>
            <person name="Nybo J.L."/>
            <person name="Theobald S."/>
            <person name="Kildgaard S."/>
            <person name="Isbrandt T."/>
            <person name="Kuo A."/>
            <person name="Sato A."/>
            <person name="Lyhne E.K."/>
            <person name="Kogle M.E."/>
            <person name="Wiebenga A."/>
            <person name="Kun R.S."/>
            <person name="Lubbers R.J."/>
            <person name="Makela M.R."/>
            <person name="Barry K."/>
            <person name="Chovatia M."/>
            <person name="Clum A."/>
            <person name="Daum C."/>
            <person name="Haridas S."/>
            <person name="He G."/>
            <person name="LaButti K."/>
            <person name="Lipzen A."/>
            <person name="Riley R."/>
            <person name="Salamov A."/>
            <person name="Simmons B.A."/>
            <person name="Magnuson J.K."/>
            <person name="Henrissat B."/>
            <person name="Mortensen U.H."/>
            <person name="Larsen T.O."/>
            <person name="Devries R.P."/>
            <person name="Grigoriev I.V."/>
            <person name="Machida M."/>
            <person name="Baker S.E."/>
            <person name="Andersen M.R."/>
            <person name="Cantor M.N."/>
            <person name="Hua S.X."/>
        </authorList>
    </citation>
    <scope>NUCLEOTIDE SEQUENCE [LARGE SCALE GENOMIC DNA]</scope>
    <source>
        <strain evidence="1 2">CBS 117616</strain>
    </source>
</reference>
<keyword evidence="2" id="KW-1185">Reference proteome</keyword>
<gene>
    <name evidence="1" type="ORF">BDV36DRAFT_307836</name>
</gene>
<dbReference type="Proteomes" id="UP000325395">
    <property type="component" value="Unassembled WGS sequence"/>
</dbReference>
<evidence type="ECO:0000313" key="1">
    <source>
        <dbReference type="EMBL" id="KAE8419513.1"/>
    </source>
</evidence>
<proteinExistence type="predicted"/>
<organism evidence="1 2">
    <name type="scientific">Aspergillus pseudocaelatus</name>
    <dbReference type="NCBI Taxonomy" id="1825620"/>
    <lineage>
        <taxon>Eukaryota</taxon>
        <taxon>Fungi</taxon>
        <taxon>Dikarya</taxon>
        <taxon>Ascomycota</taxon>
        <taxon>Pezizomycotina</taxon>
        <taxon>Eurotiomycetes</taxon>
        <taxon>Eurotiomycetidae</taxon>
        <taxon>Eurotiales</taxon>
        <taxon>Aspergillaceae</taxon>
        <taxon>Aspergillus</taxon>
        <taxon>Aspergillus subgen. Circumdati</taxon>
    </lineage>
</organism>
<protein>
    <recommendedName>
        <fullName evidence="3">Transcription factor domain-containing protein</fullName>
    </recommendedName>
</protein>